<accession>A0A512JC50</accession>
<keyword evidence="5" id="KW-1185">Reference proteome</keyword>
<evidence type="ECO:0000313" key="3">
    <source>
        <dbReference type="EMBL" id="GLS65756.1"/>
    </source>
</evidence>
<reference evidence="3" key="1">
    <citation type="journal article" date="2014" name="Int. J. Syst. Evol. Microbiol.">
        <title>Complete genome of a new Firmicutes species belonging to the dominant human colonic microbiota ('Ruminococcus bicirculans') reveals two chromosomes and a selective capacity to utilize plant glucans.</title>
        <authorList>
            <consortium name="NISC Comparative Sequencing Program"/>
            <person name="Wegmann U."/>
            <person name="Louis P."/>
            <person name="Goesmann A."/>
            <person name="Henrissat B."/>
            <person name="Duncan S.H."/>
            <person name="Flint H.J."/>
        </authorList>
    </citation>
    <scope>NUCLEOTIDE SEQUENCE</scope>
    <source>
        <strain evidence="3">NBRC 107715</strain>
    </source>
</reference>
<dbReference type="RefSeq" id="WP_147028973.1">
    <property type="nucleotide sequence ID" value="NZ_BJZU01000160.1"/>
</dbReference>
<name>A0A512JC50_9HYPH</name>
<dbReference type="Proteomes" id="UP001156856">
    <property type="component" value="Unassembled WGS sequence"/>
</dbReference>
<reference evidence="3" key="4">
    <citation type="submission" date="2023-01" db="EMBL/GenBank/DDBJ databases">
        <title>Draft genome sequence of Methylobacterium oxalidis strain NBRC 107715.</title>
        <authorList>
            <person name="Sun Q."/>
            <person name="Mori K."/>
        </authorList>
    </citation>
    <scope>NUCLEOTIDE SEQUENCE</scope>
    <source>
        <strain evidence="3">NBRC 107715</strain>
    </source>
</reference>
<dbReference type="EMBL" id="BSPK01000078">
    <property type="protein sequence ID" value="GLS65756.1"/>
    <property type="molecule type" value="Genomic_DNA"/>
</dbReference>
<feature type="domain" description="DUF6894" evidence="1">
    <location>
        <begin position="4"/>
        <end position="64"/>
    </location>
</feature>
<evidence type="ECO:0000259" key="1">
    <source>
        <dbReference type="Pfam" id="PF21834"/>
    </source>
</evidence>
<dbReference type="Proteomes" id="UP000321960">
    <property type="component" value="Unassembled WGS sequence"/>
</dbReference>
<dbReference type="Pfam" id="PF21834">
    <property type="entry name" value="DUF6894"/>
    <property type="match status" value="1"/>
</dbReference>
<reference evidence="5" key="2">
    <citation type="journal article" date="2019" name="Int. J. Syst. Evol. Microbiol.">
        <title>The Global Catalogue of Microorganisms (GCM) 10K type strain sequencing project: providing services to taxonomists for standard genome sequencing and annotation.</title>
        <authorList>
            <consortium name="The Broad Institute Genomics Platform"/>
            <consortium name="The Broad Institute Genome Sequencing Center for Infectious Disease"/>
            <person name="Wu L."/>
            <person name="Ma J."/>
        </authorList>
    </citation>
    <scope>NUCLEOTIDE SEQUENCE [LARGE SCALE GENOMIC DNA]</scope>
    <source>
        <strain evidence="5">NBRC 107715</strain>
    </source>
</reference>
<evidence type="ECO:0000313" key="2">
    <source>
        <dbReference type="EMBL" id="GEP07538.1"/>
    </source>
</evidence>
<proteinExistence type="predicted"/>
<comment type="caution">
    <text evidence="2">The sequence shown here is derived from an EMBL/GenBank/DDBJ whole genome shotgun (WGS) entry which is preliminary data.</text>
</comment>
<gene>
    <name evidence="3" type="ORF">GCM10007888_41380</name>
    <name evidence="2" type="ORF">MOX02_55760</name>
</gene>
<dbReference type="InterPro" id="IPR054189">
    <property type="entry name" value="DUF6894"/>
</dbReference>
<organism evidence="2 4">
    <name type="scientific">Methylobacterium oxalidis</name>
    <dbReference type="NCBI Taxonomy" id="944322"/>
    <lineage>
        <taxon>Bacteria</taxon>
        <taxon>Pseudomonadati</taxon>
        <taxon>Pseudomonadota</taxon>
        <taxon>Alphaproteobacteria</taxon>
        <taxon>Hyphomicrobiales</taxon>
        <taxon>Methylobacteriaceae</taxon>
        <taxon>Methylobacterium</taxon>
    </lineage>
</organism>
<dbReference type="OrthoDB" id="8020998at2"/>
<dbReference type="AlphaFoldDB" id="A0A512JC50"/>
<dbReference type="EMBL" id="BJZU01000160">
    <property type="protein sequence ID" value="GEP07538.1"/>
    <property type="molecule type" value="Genomic_DNA"/>
</dbReference>
<evidence type="ECO:0000313" key="4">
    <source>
        <dbReference type="Proteomes" id="UP000321960"/>
    </source>
</evidence>
<sequence>MARRFYFDLTDGHTTYLDTEGVVAADINEAVIEALEALREIRASTEIDDLDDSWKLVIRDDKGSIRKTFSVW</sequence>
<evidence type="ECO:0000313" key="5">
    <source>
        <dbReference type="Proteomes" id="UP001156856"/>
    </source>
</evidence>
<reference evidence="2 4" key="3">
    <citation type="submission" date="2019-07" db="EMBL/GenBank/DDBJ databases">
        <title>Whole genome shotgun sequence of Methylobacterium oxalidis NBRC 107715.</title>
        <authorList>
            <person name="Hosoyama A."/>
            <person name="Uohara A."/>
            <person name="Ohji S."/>
            <person name="Ichikawa N."/>
        </authorList>
    </citation>
    <scope>NUCLEOTIDE SEQUENCE [LARGE SCALE GENOMIC DNA]</scope>
    <source>
        <strain evidence="2 4">NBRC 107715</strain>
    </source>
</reference>
<protein>
    <recommendedName>
        <fullName evidence="1">DUF6894 domain-containing protein</fullName>
    </recommendedName>
</protein>